<dbReference type="CDD" id="cd02933">
    <property type="entry name" value="OYE_like_FMN"/>
    <property type="match status" value="1"/>
</dbReference>
<evidence type="ECO:0000313" key="5">
    <source>
        <dbReference type="EMBL" id="SOD91723.1"/>
    </source>
</evidence>
<keyword evidence="6" id="KW-1185">Reference proteome</keyword>
<protein>
    <submittedName>
        <fullName evidence="5">N-ethylmaleimide reductase</fullName>
    </submittedName>
</protein>
<dbReference type="Pfam" id="PF00724">
    <property type="entry name" value="Oxidored_FMN"/>
    <property type="match status" value="1"/>
</dbReference>
<dbReference type="InterPro" id="IPR013785">
    <property type="entry name" value="Aldolase_TIM"/>
</dbReference>
<evidence type="ECO:0000256" key="3">
    <source>
        <dbReference type="ARBA" id="ARBA00023002"/>
    </source>
</evidence>
<proteinExistence type="inferred from homology"/>
<evidence type="ECO:0000313" key="6">
    <source>
        <dbReference type="Proteomes" id="UP000219452"/>
    </source>
</evidence>
<feature type="domain" description="NADH:flavin oxidoreductase/NADH oxidase N-terminal" evidence="4">
    <location>
        <begin position="16"/>
        <end position="349"/>
    </location>
</feature>
<evidence type="ECO:0000256" key="2">
    <source>
        <dbReference type="ARBA" id="ARBA00005979"/>
    </source>
</evidence>
<sequence length="375" mass="40651">MKIKPVDIRTLPMAQKLFSAATLGNLTLQNQIVMAPMTRNRATTDHAVTDIMTTYYEQRASAGLIITEGIAPSPNGNGYARVPGLYTKEQIAGWKNVTDAVHAKGGKIFAQLMHSGRIGHPVNMHENGEVIAPSAIAAAGQIYTDTDGMLDHPTPRALTTEEVKQTVQEFVQAAKNAIEAGFDGVEIHGANGYLVEQFLRSTSNQRTDEYGGSAENNARFALEIAEQISAAIGKEKTGIRLSPYGVFNDMPYSPDDDKIYHYVAQKLSDYVVYVHLVDHESMGAPAVDPAIVEAIRKNYTGALILSGGYDAERAEAALTSGKADLIAIGRPFIANPDLVERLKTGAELNQPDFSTFYTPGEKGYTDYPVLEEARA</sequence>
<organism evidence="5 6">
    <name type="scientific">Spirosoma fluviale</name>
    <dbReference type="NCBI Taxonomy" id="1597977"/>
    <lineage>
        <taxon>Bacteria</taxon>
        <taxon>Pseudomonadati</taxon>
        <taxon>Bacteroidota</taxon>
        <taxon>Cytophagia</taxon>
        <taxon>Cytophagales</taxon>
        <taxon>Cytophagaceae</taxon>
        <taxon>Spirosoma</taxon>
    </lineage>
</organism>
<comment type="cofactor">
    <cofactor evidence="1">
        <name>FMN</name>
        <dbReference type="ChEBI" id="CHEBI:58210"/>
    </cofactor>
</comment>
<keyword evidence="3" id="KW-0560">Oxidoreductase</keyword>
<reference evidence="6" key="1">
    <citation type="submission" date="2017-09" db="EMBL/GenBank/DDBJ databases">
        <authorList>
            <person name="Varghese N."/>
            <person name="Submissions S."/>
        </authorList>
    </citation>
    <scope>NUCLEOTIDE SEQUENCE [LARGE SCALE GENOMIC DNA]</scope>
    <source>
        <strain evidence="6">DSM 29961</strain>
    </source>
</reference>
<evidence type="ECO:0000256" key="1">
    <source>
        <dbReference type="ARBA" id="ARBA00001917"/>
    </source>
</evidence>
<dbReference type="GO" id="GO:0016628">
    <property type="term" value="F:oxidoreductase activity, acting on the CH-CH group of donors, NAD or NADP as acceptor"/>
    <property type="evidence" value="ECO:0007669"/>
    <property type="project" value="UniProtKB-ARBA"/>
</dbReference>
<accession>A0A286G876</accession>
<dbReference type="FunFam" id="3.20.20.70:FF:000059">
    <property type="entry name" value="N-ethylmaleimide reductase, FMN-linked"/>
    <property type="match status" value="1"/>
</dbReference>
<dbReference type="EMBL" id="OCNH01000003">
    <property type="protein sequence ID" value="SOD91723.1"/>
    <property type="molecule type" value="Genomic_DNA"/>
</dbReference>
<dbReference type="InterPro" id="IPR001155">
    <property type="entry name" value="OxRdtase_FMN_N"/>
</dbReference>
<comment type="similarity">
    <text evidence="2">Belongs to the NADH:flavin oxidoreductase/NADH oxidase family.</text>
</comment>
<dbReference type="AlphaFoldDB" id="A0A286G876"/>
<dbReference type="SUPFAM" id="SSF51395">
    <property type="entry name" value="FMN-linked oxidoreductases"/>
    <property type="match status" value="1"/>
</dbReference>
<dbReference type="InterPro" id="IPR045247">
    <property type="entry name" value="Oye-like"/>
</dbReference>
<dbReference type="Proteomes" id="UP000219452">
    <property type="component" value="Unassembled WGS sequence"/>
</dbReference>
<dbReference type="PANTHER" id="PTHR22893:SF91">
    <property type="entry name" value="NADPH DEHYDROGENASE 2-RELATED"/>
    <property type="match status" value="1"/>
</dbReference>
<gene>
    <name evidence="5" type="ORF">SAMN06269250_3607</name>
</gene>
<dbReference type="PANTHER" id="PTHR22893">
    <property type="entry name" value="NADH OXIDOREDUCTASE-RELATED"/>
    <property type="match status" value="1"/>
</dbReference>
<dbReference type="GO" id="GO:0010181">
    <property type="term" value="F:FMN binding"/>
    <property type="evidence" value="ECO:0007669"/>
    <property type="project" value="InterPro"/>
</dbReference>
<dbReference type="GO" id="GO:0005829">
    <property type="term" value="C:cytosol"/>
    <property type="evidence" value="ECO:0007669"/>
    <property type="project" value="TreeGrafter"/>
</dbReference>
<evidence type="ECO:0000259" key="4">
    <source>
        <dbReference type="Pfam" id="PF00724"/>
    </source>
</evidence>
<name>A0A286G876_9BACT</name>
<dbReference type="Gene3D" id="3.20.20.70">
    <property type="entry name" value="Aldolase class I"/>
    <property type="match status" value="1"/>
</dbReference>